<keyword evidence="1" id="KW-0479">Metal-binding</keyword>
<dbReference type="Gene3D" id="3.20.20.140">
    <property type="entry name" value="Metal-dependent hydrolases"/>
    <property type="match status" value="1"/>
</dbReference>
<dbReference type="EMBL" id="JAANNP010000044">
    <property type="protein sequence ID" value="NHC15664.1"/>
    <property type="molecule type" value="Genomic_DNA"/>
</dbReference>
<dbReference type="RefSeq" id="WP_166284158.1">
    <property type="nucleotide sequence ID" value="NZ_JAANNP010000044.1"/>
</dbReference>
<dbReference type="InterPro" id="IPR032466">
    <property type="entry name" value="Metal_Hydrolase"/>
</dbReference>
<dbReference type="SUPFAM" id="SSF51556">
    <property type="entry name" value="Metallo-dependent hydrolases"/>
    <property type="match status" value="1"/>
</dbReference>
<dbReference type="PIRSF" id="PIRSF016839">
    <property type="entry name" value="PhP"/>
    <property type="match status" value="1"/>
</dbReference>
<keyword evidence="5" id="KW-1185">Reference proteome</keyword>
<gene>
    <name evidence="4" type="ORF">G9H71_17930</name>
</gene>
<dbReference type="PANTHER" id="PTHR10819">
    <property type="entry name" value="PHOSPHOTRIESTERASE-RELATED"/>
    <property type="match status" value="1"/>
</dbReference>
<reference evidence="4 5" key="1">
    <citation type="submission" date="2020-03" db="EMBL/GenBank/DDBJ databases">
        <title>Two novel Motilibacter sp.</title>
        <authorList>
            <person name="Liu S."/>
        </authorList>
    </citation>
    <scope>NUCLEOTIDE SEQUENCE [LARGE SCALE GENOMIC DNA]</scope>
    <source>
        <strain evidence="4 5">E257</strain>
    </source>
</reference>
<dbReference type="Proteomes" id="UP000800981">
    <property type="component" value="Unassembled WGS sequence"/>
</dbReference>
<sequence length="306" mass="31779">MSMGAGAVRTVTGDLAPSELGVCDAHDHLFLRTPLLPGQELTDVRAAQRELDSWRAAGGHSLVQWTPAGLGRGADHLRSLSTASGVHVVAATGLHRAAHYLPQRLAQALDGLAELFVRELTVGIAETGVRAGLIKVAGAFHQVDEHARVVLAAAADAHHASDAPIAVHPEAGTAAADVLDVLCGRHGVPARRVVLGHLGRRPDIASIVEVARSGAFLSLDGPSRANAATDWQLPAVLRALVDAGHAAQILLGGDTTSAAARSRADGPGPAHLLRTIRPQIARAHDEPVARAVFVENPARAFAACWP</sequence>
<comment type="caution">
    <text evidence="4">The sequence shown here is derived from an EMBL/GenBank/DDBJ whole genome shotgun (WGS) entry which is preliminary data.</text>
</comment>
<evidence type="ECO:0000256" key="1">
    <source>
        <dbReference type="ARBA" id="ARBA00022723"/>
    </source>
</evidence>
<keyword evidence="2" id="KW-0378">Hydrolase</keyword>
<evidence type="ECO:0000256" key="2">
    <source>
        <dbReference type="ARBA" id="ARBA00022801"/>
    </source>
</evidence>
<dbReference type="PROSITE" id="PS51347">
    <property type="entry name" value="PHOSPHOTRIESTERASE_2"/>
    <property type="match status" value="1"/>
</dbReference>
<comment type="similarity">
    <text evidence="3">Belongs to the metallo-dependent hydrolases superfamily. Phosphotriesterase family.</text>
</comment>
<proteinExistence type="inferred from homology"/>
<evidence type="ECO:0000256" key="3">
    <source>
        <dbReference type="PROSITE-ProRule" id="PRU00679"/>
    </source>
</evidence>
<accession>A0ABX0GXK3</accession>
<dbReference type="InterPro" id="IPR001559">
    <property type="entry name" value="Phosphotriesterase"/>
</dbReference>
<evidence type="ECO:0000313" key="4">
    <source>
        <dbReference type="EMBL" id="NHC15664.1"/>
    </source>
</evidence>
<protein>
    <submittedName>
        <fullName evidence="4">Phosphotriesterase</fullName>
    </submittedName>
</protein>
<evidence type="ECO:0000313" key="5">
    <source>
        <dbReference type="Proteomes" id="UP000800981"/>
    </source>
</evidence>
<name>A0ABX0GXK3_9ACTN</name>
<feature type="modified residue" description="N6-carboxylysine" evidence="3">
    <location>
        <position position="135"/>
    </location>
</feature>
<dbReference type="Pfam" id="PF02126">
    <property type="entry name" value="PTE"/>
    <property type="match status" value="1"/>
</dbReference>
<organism evidence="4 5">
    <name type="scientific">Motilibacter deserti</name>
    <dbReference type="NCBI Taxonomy" id="2714956"/>
    <lineage>
        <taxon>Bacteria</taxon>
        <taxon>Bacillati</taxon>
        <taxon>Actinomycetota</taxon>
        <taxon>Actinomycetes</taxon>
        <taxon>Motilibacterales</taxon>
        <taxon>Motilibacteraceae</taxon>
        <taxon>Motilibacter</taxon>
    </lineage>
</organism>
<dbReference type="PANTHER" id="PTHR10819:SF3">
    <property type="entry name" value="PHOSPHOTRIESTERASE-RELATED PROTEIN"/>
    <property type="match status" value="1"/>
</dbReference>